<gene>
    <name evidence="1" type="ORF">TBRA_LOCUS477</name>
</gene>
<organism evidence="1 2">
    <name type="scientific">Trichogramma brassicae</name>
    <dbReference type="NCBI Taxonomy" id="86971"/>
    <lineage>
        <taxon>Eukaryota</taxon>
        <taxon>Metazoa</taxon>
        <taxon>Ecdysozoa</taxon>
        <taxon>Arthropoda</taxon>
        <taxon>Hexapoda</taxon>
        <taxon>Insecta</taxon>
        <taxon>Pterygota</taxon>
        <taxon>Neoptera</taxon>
        <taxon>Endopterygota</taxon>
        <taxon>Hymenoptera</taxon>
        <taxon>Apocrita</taxon>
        <taxon>Proctotrupomorpha</taxon>
        <taxon>Chalcidoidea</taxon>
        <taxon>Trichogrammatidae</taxon>
        <taxon>Trichogramma</taxon>
    </lineage>
</organism>
<dbReference type="AlphaFoldDB" id="A0A6H5HX52"/>
<proteinExistence type="predicted"/>
<name>A0A6H5HX52_9HYME</name>
<evidence type="ECO:0000313" key="2">
    <source>
        <dbReference type="Proteomes" id="UP000479190"/>
    </source>
</evidence>
<dbReference type="EMBL" id="CADCXV010000113">
    <property type="protein sequence ID" value="CAB0028278.1"/>
    <property type="molecule type" value="Genomic_DNA"/>
</dbReference>
<dbReference type="Proteomes" id="UP000479190">
    <property type="component" value="Unassembled WGS sequence"/>
</dbReference>
<protein>
    <submittedName>
        <fullName evidence="1">Uncharacterized protein</fullName>
    </submittedName>
</protein>
<sequence>FESVAAATAAAAAATTAIYSYSTSFAYPVCINAGANLLYTFDVYIAFCSIIHAPTSTYVYIHVGSDDERKGELEYTNLPPLHPPSTWCAVQACTS</sequence>
<keyword evidence="2" id="KW-1185">Reference proteome</keyword>
<reference evidence="1 2" key="1">
    <citation type="submission" date="2020-02" db="EMBL/GenBank/DDBJ databases">
        <authorList>
            <person name="Ferguson B K."/>
        </authorList>
    </citation>
    <scope>NUCLEOTIDE SEQUENCE [LARGE SCALE GENOMIC DNA]</scope>
</reference>
<feature type="non-terminal residue" evidence="1">
    <location>
        <position position="1"/>
    </location>
</feature>
<accession>A0A6H5HX52</accession>
<evidence type="ECO:0000313" key="1">
    <source>
        <dbReference type="EMBL" id="CAB0028278.1"/>
    </source>
</evidence>